<dbReference type="RefSeq" id="WP_092668322.1">
    <property type="nucleotide sequence ID" value="NZ_BMDN01000002.1"/>
</dbReference>
<evidence type="ECO:0000256" key="2">
    <source>
        <dbReference type="SAM" id="Phobius"/>
    </source>
</evidence>
<dbReference type="SUPFAM" id="SSF51126">
    <property type="entry name" value="Pectin lyase-like"/>
    <property type="match status" value="1"/>
</dbReference>
<evidence type="ECO:0000256" key="3">
    <source>
        <dbReference type="SAM" id="SignalP"/>
    </source>
</evidence>
<evidence type="ECO:0000313" key="6">
    <source>
        <dbReference type="EMBL" id="SDR71869.1"/>
    </source>
</evidence>
<feature type="region of interest" description="Disordered" evidence="1">
    <location>
        <begin position="238"/>
        <end position="263"/>
    </location>
</feature>
<dbReference type="InterPro" id="IPR039448">
    <property type="entry name" value="Beta_helix"/>
</dbReference>
<keyword evidence="2" id="KW-0812">Transmembrane</keyword>
<protein>
    <submittedName>
        <fullName evidence="6">Right handed beta helix region</fullName>
    </submittedName>
</protein>
<organism evidence="6 7">
    <name type="scientific">Agromyces flavus</name>
    <dbReference type="NCBI Taxonomy" id="589382"/>
    <lineage>
        <taxon>Bacteria</taxon>
        <taxon>Bacillati</taxon>
        <taxon>Actinomycetota</taxon>
        <taxon>Actinomycetes</taxon>
        <taxon>Micrococcales</taxon>
        <taxon>Microbacteriaceae</taxon>
        <taxon>Agromyces</taxon>
    </lineage>
</organism>
<dbReference type="Pfam" id="PF13229">
    <property type="entry name" value="Beta_helix"/>
    <property type="match status" value="1"/>
</dbReference>
<dbReference type="Gene3D" id="2.160.20.10">
    <property type="entry name" value="Single-stranded right-handed beta-helix, Pectin lyase-like"/>
    <property type="match status" value="2"/>
</dbReference>
<dbReference type="EMBL" id="SODL02000002">
    <property type="protein sequence ID" value="MCP2367507.1"/>
    <property type="molecule type" value="Genomic_DNA"/>
</dbReference>
<accession>A0A1H1LDE5</accession>
<keyword evidence="3" id="KW-0732">Signal</keyword>
<keyword evidence="2" id="KW-0472">Membrane</keyword>
<feature type="compositionally biased region" description="Polar residues" evidence="1">
    <location>
        <begin position="247"/>
        <end position="260"/>
    </location>
</feature>
<evidence type="ECO:0000256" key="1">
    <source>
        <dbReference type="SAM" id="MobiDB-lite"/>
    </source>
</evidence>
<dbReference type="OrthoDB" id="3799348at2"/>
<dbReference type="InterPro" id="IPR006626">
    <property type="entry name" value="PbH1"/>
</dbReference>
<gene>
    <name evidence="5" type="ORF">BCL57_001661</name>
    <name evidence="6" type="ORF">SAMN04489721_0072</name>
</gene>
<evidence type="ECO:0000313" key="5">
    <source>
        <dbReference type="EMBL" id="MCP2367507.1"/>
    </source>
</evidence>
<evidence type="ECO:0000259" key="4">
    <source>
        <dbReference type="Pfam" id="PF13229"/>
    </source>
</evidence>
<reference evidence="6" key="1">
    <citation type="submission" date="2016-10" db="EMBL/GenBank/DDBJ databases">
        <authorList>
            <person name="de Groot N.N."/>
        </authorList>
    </citation>
    <scope>NUCLEOTIDE SEQUENCE [LARGE SCALE GENOMIC DNA]</scope>
    <source>
        <strain evidence="6">CPCC 202695</strain>
    </source>
</reference>
<feature type="signal peptide" evidence="3">
    <location>
        <begin position="1"/>
        <end position="23"/>
    </location>
</feature>
<name>A0A1H1LDE5_9MICO</name>
<dbReference type="InterPro" id="IPR011050">
    <property type="entry name" value="Pectin_lyase_fold/virulence"/>
</dbReference>
<evidence type="ECO:0000313" key="7">
    <source>
        <dbReference type="Proteomes" id="UP000199482"/>
    </source>
</evidence>
<dbReference type="STRING" id="589382.SAMN04489721_0072"/>
<reference evidence="7" key="2">
    <citation type="submission" date="2016-10" db="EMBL/GenBank/DDBJ databases">
        <authorList>
            <person name="Varghese N."/>
            <person name="Submissions S."/>
        </authorList>
    </citation>
    <scope>NUCLEOTIDE SEQUENCE [LARGE SCALE GENOMIC DNA]</scope>
    <source>
        <strain evidence="7">CPCC 202695</strain>
    </source>
</reference>
<dbReference type="InterPro" id="IPR012334">
    <property type="entry name" value="Pectin_lyas_fold"/>
</dbReference>
<dbReference type="SMART" id="SM00710">
    <property type="entry name" value="PbH1"/>
    <property type="match status" value="9"/>
</dbReference>
<dbReference type="AlphaFoldDB" id="A0A1H1LDE5"/>
<sequence>MSALRRFLATIALGVLIMAVAVAAGILANPDGGGGGSVGGYGVASDDAVQGRAYPGNAEQEAALVAAERGRLDLVSQVAATAPSRMEWLTGPYRVPTGPVPTLVLPARETPYSLAELEELAPESVTTQGDGSILIQENIVALAGAALDLTTDAALRMRSGADGFASIVTLGGGVTAHGTSDAPLAVTSFDSATGRTDVDTSDGRAYFRVVGGTVDLQHASFEDLGFWSGDTGGLALTGTDSPALSAPTETDGSTSETPTLSAPDVNALTAGRERPGAVSGTIADVTSKGNAFGMFVSWAAELGITGLRVHDSLVDGIVLNRSVTATTIDSSESVGNAVDGIVIERSSSGITMTGVNASQNGRNGLSIDARPLALGPSPLGSPAVEYGDVHLDSGIIADNAGYGVRVDGGSGISVTDSEVTGSVVGIAVDHSTSGVEIAANRFADQSRQALTLSGGVDATVHDNHISTVDTGVRIHNASAVVEDNEFAGITNHAVTLVGKATGVRVTGNTFAGNGAAPFYDDAAGGYFARNDVEGWEQRVTATSVVRMIAQPLTIVWAALGVLLLLTAVAGYRHHRGRAEREAERRPLTELTPGIITAEELRGRT</sequence>
<feature type="transmembrane region" description="Helical" evidence="2">
    <location>
        <begin position="553"/>
        <end position="571"/>
    </location>
</feature>
<dbReference type="Proteomes" id="UP000199482">
    <property type="component" value="Chromosome I"/>
</dbReference>
<keyword evidence="2" id="KW-1133">Transmembrane helix</keyword>
<proteinExistence type="predicted"/>
<dbReference type="EMBL" id="LT629755">
    <property type="protein sequence ID" value="SDR71869.1"/>
    <property type="molecule type" value="Genomic_DNA"/>
</dbReference>
<feature type="domain" description="Right handed beta helix" evidence="4">
    <location>
        <begin position="390"/>
        <end position="510"/>
    </location>
</feature>
<feature type="chain" id="PRO_5009253345" evidence="3">
    <location>
        <begin position="24"/>
        <end position="604"/>
    </location>
</feature>
<reference evidence="5" key="3">
    <citation type="submission" date="2022-06" db="EMBL/GenBank/DDBJ databases">
        <title>Genomic Encyclopedia of Type Strains, Phase III (KMG-III): the genomes of soil and plant-associated and newly described type strains.</title>
        <authorList>
            <person name="Whitman W."/>
        </authorList>
    </citation>
    <scope>NUCLEOTIDE SEQUENCE</scope>
    <source>
        <strain evidence="5">CPCC 202695</strain>
    </source>
</reference>
<evidence type="ECO:0000313" key="8">
    <source>
        <dbReference type="Proteomes" id="UP000893823"/>
    </source>
</evidence>
<keyword evidence="8" id="KW-1185">Reference proteome</keyword>
<dbReference type="Proteomes" id="UP000893823">
    <property type="component" value="Unassembled WGS sequence"/>
</dbReference>